<organism evidence="10 11">
    <name type="scientific">Actinopolymorpha cephalotaxi</name>
    <dbReference type="NCBI Taxonomy" id="504797"/>
    <lineage>
        <taxon>Bacteria</taxon>
        <taxon>Bacillati</taxon>
        <taxon>Actinomycetota</taxon>
        <taxon>Actinomycetes</taxon>
        <taxon>Propionibacteriales</taxon>
        <taxon>Actinopolymorphaceae</taxon>
        <taxon>Actinopolymorpha</taxon>
    </lineage>
</organism>
<evidence type="ECO:0000256" key="2">
    <source>
        <dbReference type="ARBA" id="ARBA00022692"/>
    </source>
</evidence>
<evidence type="ECO:0000313" key="11">
    <source>
        <dbReference type="Proteomes" id="UP000199052"/>
    </source>
</evidence>
<dbReference type="STRING" id="504797.SAMN05421678_104336"/>
<dbReference type="GO" id="GO:0043190">
    <property type="term" value="C:ATP-binding cassette (ABC) transporter complex"/>
    <property type="evidence" value="ECO:0007669"/>
    <property type="project" value="InterPro"/>
</dbReference>
<dbReference type="InterPro" id="IPR051784">
    <property type="entry name" value="Nod_factor_ABC_transporter"/>
</dbReference>
<dbReference type="PANTHER" id="PTHR43229:SF2">
    <property type="entry name" value="NODULATION PROTEIN J"/>
    <property type="match status" value="1"/>
</dbReference>
<feature type="transmembrane region" description="Helical" evidence="6">
    <location>
        <begin position="131"/>
        <end position="157"/>
    </location>
</feature>
<reference evidence="10 11" key="1">
    <citation type="submission" date="2016-10" db="EMBL/GenBank/DDBJ databases">
        <authorList>
            <person name="de Groot N.N."/>
        </authorList>
    </citation>
    <scope>NUCLEOTIDE SEQUENCE [LARGE SCALE GENOMIC DNA]</scope>
    <source>
        <strain evidence="10 11">CPCC 202808</strain>
    </source>
</reference>
<evidence type="ECO:0000313" key="9">
    <source>
        <dbReference type="EMBL" id="NYH83417.1"/>
    </source>
</evidence>
<evidence type="ECO:0000256" key="6">
    <source>
        <dbReference type="RuleBase" id="RU361157"/>
    </source>
</evidence>
<keyword evidence="12" id="KW-1185">Reference proteome</keyword>
<evidence type="ECO:0000256" key="5">
    <source>
        <dbReference type="ARBA" id="ARBA00023251"/>
    </source>
</evidence>
<feature type="transmembrane region" description="Helical" evidence="6">
    <location>
        <begin position="91"/>
        <end position="110"/>
    </location>
</feature>
<accession>A0A1I2Q0H7</accession>
<evidence type="ECO:0000259" key="8">
    <source>
        <dbReference type="PROSITE" id="PS51012"/>
    </source>
</evidence>
<evidence type="ECO:0000313" key="10">
    <source>
        <dbReference type="EMBL" id="SFG21400.1"/>
    </source>
</evidence>
<keyword evidence="4 6" id="KW-0472">Membrane</keyword>
<dbReference type="InterPro" id="IPR013525">
    <property type="entry name" value="ABC2_TM"/>
</dbReference>
<proteinExistence type="inferred from homology"/>
<evidence type="ECO:0000256" key="1">
    <source>
        <dbReference type="ARBA" id="ARBA00004141"/>
    </source>
</evidence>
<name>A0A1I2Q0H7_9ACTN</name>
<feature type="transmembrane region" description="Helical" evidence="6">
    <location>
        <begin position="260"/>
        <end position="278"/>
    </location>
</feature>
<feature type="compositionally biased region" description="Basic and acidic residues" evidence="7">
    <location>
        <begin position="7"/>
        <end position="17"/>
    </location>
</feature>
<dbReference type="Proteomes" id="UP000199052">
    <property type="component" value="Unassembled WGS sequence"/>
</dbReference>
<dbReference type="RefSeq" id="WP_092882784.1">
    <property type="nucleotide sequence ID" value="NZ_FOOI01000004.1"/>
</dbReference>
<dbReference type="EMBL" id="FOOI01000004">
    <property type="protein sequence ID" value="SFG21400.1"/>
    <property type="molecule type" value="Genomic_DNA"/>
</dbReference>
<feature type="transmembrane region" description="Helical" evidence="6">
    <location>
        <begin position="205"/>
        <end position="227"/>
    </location>
</feature>
<dbReference type="InterPro" id="IPR047817">
    <property type="entry name" value="ABC2_TM_bact-type"/>
</dbReference>
<keyword evidence="2 6" id="KW-0812">Transmembrane</keyword>
<evidence type="ECO:0000313" key="12">
    <source>
        <dbReference type="Proteomes" id="UP000533017"/>
    </source>
</evidence>
<dbReference type="PIRSF" id="PIRSF006648">
    <property type="entry name" value="DrrB"/>
    <property type="match status" value="1"/>
</dbReference>
<dbReference type="GO" id="GO:0046677">
    <property type="term" value="P:response to antibiotic"/>
    <property type="evidence" value="ECO:0007669"/>
    <property type="project" value="UniProtKB-KW"/>
</dbReference>
<evidence type="ECO:0000256" key="4">
    <source>
        <dbReference type="ARBA" id="ARBA00023136"/>
    </source>
</evidence>
<dbReference type="OrthoDB" id="9255971at2"/>
<feature type="region of interest" description="Disordered" evidence="7">
    <location>
        <begin position="1"/>
        <end position="25"/>
    </location>
</feature>
<feature type="domain" description="ABC transmembrane type-2" evidence="8">
    <location>
        <begin position="51"/>
        <end position="281"/>
    </location>
</feature>
<feature type="transmembrane region" description="Helical" evidence="6">
    <location>
        <begin position="169"/>
        <end position="193"/>
    </location>
</feature>
<dbReference type="Proteomes" id="UP000533017">
    <property type="component" value="Unassembled WGS sequence"/>
</dbReference>
<dbReference type="Pfam" id="PF01061">
    <property type="entry name" value="ABC2_membrane"/>
    <property type="match status" value="1"/>
</dbReference>
<feature type="transmembrane region" description="Helical" evidence="6">
    <location>
        <begin position="51"/>
        <end position="71"/>
    </location>
</feature>
<protein>
    <recommendedName>
        <fullName evidence="6">Transport permease protein</fullName>
    </recommendedName>
</protein>
<dbReference type="EMBL" id="JACBZA010000001">
    <property type="protein sequence ID" value="NYH83417.1"/>
    <property type="molecule type" value="Genomic_DNA"/>
</dbReference>
<comment type="similarity">
    <text evidence="6">Belongs to the ABC-2 integral membrane protein family.</text>
</comment>
<dbReference type="GO" id="GO:0140359">
    <property type="term" value="F:ABC-type transporter activity"/>
    <property type="evidence" value="ECO:0007669"/>
    <property type="project" value="InterPro"/>
</dbReference>
<dbReference type="PANTHER" id="PTHR43229">
    <property type="entry name" value="NODULATION PROTEIN J"/>
    <property type="match status" value="1"/>
</dbReference>
<keyword evidence="6" id="KW-1003">Cell membrane</keyword>
<keyword evidence="6" id="KW-0813">Transport</keyword>
<reference evidence="9 12" key="2">
    <citation type="submission" date="2020-07" db="EMBL/GenBank/DDBJ databases">
        <title>Sequencing the genomes of 1000 actinobacteria strains.</title>
        <authorList>
            <person name="Klenk H.-P."/>
        </authorList>
    </citation>
    <scope>NUCLEOTIDE SEQUENCE [LARGE SCALE GENOMIC DNA]</scope>
    <source>
        <strain evidence="9 12">DSM 45117</strain>
    </source>
</reference>
<dbReference type="InterPro" id="IPR000412">
    <property type="entry name" value="ABC_2_transport"/>
</dbReference>
<sequence>MTTFPDTRSDTRPDPRTGVRARRRGGSAGTFLAHSAYLTGRSLRTLTRQPAYLAFTLIQPMIWLLLFGQLFRNVARLPGFGTGSYLEYLTPGVVVMTAMFSAGWAGTSFIQDMERGVMDRNLTSPLSRGALITGSLAFQAVTTVIQSLIVLGVGFAAGARFAGGVPGVLVVLVCAVALAVVFAALSDAIALLVHQQEALIAISQFLILPLSFLSSVMMAPALMPAWVGDVARFNPVDWAAVAARSAVSATPDWGLVSGRLGLLAALVAVMGWLAARAFRSYQRSV</sequence>
<dbReference type="AlphaFoldDB" id="A0A1I2Q0H7"/>
<comment type="subcellular location">
    <subcellularLocation>
        <location evidence="6">Cell membrane</location>
        <topology evidence="6">Multi-pass membrane protein</topology>
    </subcellularLocation>
    <subcellularLocation>
        <location evidence="1">Membrane</location>
        <topology evidence="1">Multi-pass membrane protein</topology>
    </subcellularLocation>
</comment>
<keyword evidence="5" id="KW-0046">Antibiotic resistance</keyword>
<dbReference type="PROSITE" id="PS51012">
    <property type="entry name" value="ABC_TM2"/>
    <property type="match status" value="1"/>
</dbReference>
<gene>
    <name evidence="9" type="ORF">FHR37_002268</name>
    <name evidence="10" type="ORF">SAMN05421678_104336</name>
</gene>
<evidence type="ECO:0000256" key="3">
    <source>
        <dbReference type="ARBA" id="ARBA00022989"/>
    </source>
</evidence>
<keyword evidence="3 6" id="KW-1133">Transmembrane helix</keyword>
<evidence type="ECO:0000256" key="7">
    <source>
        <dbReference type="SAM" id="MobiDB-lite"/>
    </source>
</evidence>